<dbReference type="InterPro" id="IPR028098">
    <property type="entry name" value="Glyco_trans_4-like_N"/>
</dbReference>
<evidence type="ECO:0000313" key="3">
    <source>
        <dbReference type="EMBL" id="BDH79427.1"/>
    </source>
</evidence>
<dbReference type="InterPro" id="IPR001296">
    <property type="entry name" value="Glyco_trans_1"/>
</dbReference>
<dbReference type="Pfam" id="PF13439">
    <property type="entry name" value="Glyco_transf_4"/>
    <property type="match status" value="1"/>
</dbReference>
<feature type="domain" description="Glycosyltransferase subfamily 4-like N-terminal" evidence="2">
    <location>
        <begin position="20"/>
        <end position="196"/>
    </location>
</feature>
<dbReference type="PANTHER" id="PTHR12526">
    <property type="entry name" value="GLYCOSYLTRANSFERASE"/>
    <property type="match status" value="1"/>
</dbReference>
<sequence>MKILLIQESDWIARNPHQQHHLIDRLSLRGHRIKVIDYPIDWRKNEPRGLIYPRRLFKGAWKVKPEAKIDVIRPSILKLPILDYLSIPITHSLEIKKQIQKFKPDIIVGFGIINTYIGLKEAKKRGIPFVYYPIDVLYTLIPEKTLQAIGRWLMKKILRSADLVITINKRLRQLMIEMGANPHDTIVIEAGIDLEKFNPSLDGSKIRKKYNIKDDEILLFFMGYLYEFSGLKELALEMAKKNHPRIKLMIVGEGDAYNDLKNIKDENGLKNLILVGSQPYDRIPEFLAAADICILPARREEKIMQDIVPIKIYEYLAMAKPVIATGFPGIKMEFGEDNGIHYIEKPEDVLTVASELATGDLQGEGMKGRRFVESNDWEVITDKFEETLKKLVI</sequence>
<organism evidence="3 4">
    <name type="scientific">Methanothermobacter tenebrarum</name>
    <dbReference type="NCBI Taxonomy" id="680118"/>
    <lineage>
        <taxon>Archaea</taxon>
        <taxon>Methanobacteriati</taxon>
        <taxon>Methanobacteriota</taxon>
        <taxon>Methanomada group</taxon>
        <taxon>Methanobacteria</taxon>
        <taxon>Methanobacteriales</taxon>
        <taxon>Methanobacteriaceae</taxon>
        <taxon>Methanothermobacter</taxon>
    </lineage>
</organism>
<gene>
    <name evidence="3" type="ORF">MTTB_08060</name>
</gene>
<dbReference type="PANTHER" id="PTHR12526:SF622">
    <property type="entry name" value="GLYCOSYLTRANSFERASE (GROUP I)"/>
    <property type="match status" value="1"/>
</dbReference>
<dbReference type="Gene3D" id="3.40.50.2000">
    <property type="entry name" value="Glycogen Phosphorylase B"/>
    <property type="match status" value="2"/>
</dbReference>
<evidence type="ECO:0000259" key="2">
    <source>
        <dbReference type="Pfam" id="PF13439"/>
    </source>
</evidence>
<dbReference type="SUPFAM" id="SSF53756">
    <property type="entry name" value="UDP-Glycosyltransferase/glycogen phosphorylase"/>
    <property type="match status" value="1"/>
</dbReference>
<protein>
    <recommendedName>
        <fullName evidence="5">Glycosyltransferase WbuB</fullName>
    </recommendedName>
</protein>
<dbReference type="Pfam" id="PF00534">
    <property type="entry name" value="Glycos_transf_1"/>
    <property type="match status" value="1"/>
</dbReference>
<dbReference type="EMBL" id="AP025698">
    <property type="protein sequence ID" value="BDH79427.1"/>
    <property type="molecule type" value="Genomic_DNA"/>
</dbReference>
<dbReference type="Proteomes" id="UP000831817">
    <property type="component" value="Chromosome"/>
</dbReference>
<dbReference type="GeneID" id="71965325"/>
<evidence type="ECO:0008006" key="5">
    <source>
        <dbReference type="Google" id="ProtNLM"/>
    </source>
</evidence>
<feature type="domain" description="Glycosyl transferase family 1" evidence="1">
    <location>
        <begin position="205"/>
        <end position="348"/>
    </location>
</feature>
<reference evidence="3 4" key="1">
    <citation type="submission" date="2022-04" db="EMBL/GenBank/DDBJ databases">
        <title>Complete genome of Methanothermobacter tenebrarum strain RMAS.</title>
        <authorList>
            <person name="Nakamura K."/>
            <person name="Oshima K."/>
            <person name="Hattori M."/>
            <person name="Kamagata Y."/>
            <person name="Takamizawa K."/>
        </authorList>
    </citation>
    <scope>NUCLEOTIDE SEQUENCE [LARGE SCALE GENOMIC DNA]</scope>
    <source>
        <strain evidence="3 4">RMAS</strain>
    </source>
</reference>
<accession>A0ABM7YDL7</accession>
<keyword evidence="4" id="KW-1185">Reference proteome</keyword>
<evidence type="ECO:0000313" key="4">
    <source>
        <dbReference type="Proteomes" id="UP000831817"/>
    </source>
</evidence>
<dbReference type="RefSeq" id="WP_248563785.1">
    <property type="nucleotide sequence ID" value="NZ_AP025698.1"/>
</dbReference>
<proteinExistence type="predicted"/>
<name>A0ABM7YDL7_9EURY</name>
<evidence type="ECO:0000259" key="1">
    <source>
        <dbReference type="Pfam" id="PF00534"/>
    </source>
</evidence>